<feature type="transmembrane region" description="Helical" evidence="7">
    <location>
        <begin position="69"/>
        <end position="89"/>
    </location>
</feature>
<comment type="caution">
    <text evidence="8">The sequence shown here is derived from an EMBL/GenBank/DDBJ whole genome shotgun (WGS) entry which is preliminary data.</text>
</comment>
<dbReference type="PANTHER" id="PTHR12316:SF17">
    <property type="entry name" value="NINJURIN C, ISOFORM D"/>
    <property type="match status" value="1"/>
</dbReference>
<sequence>MLDIALLTANASQLKYILQVGDKHEFYSLMLGLITTSIILQVGMGVLFLSLNLMRDCRLHLIEYKTSALVINHLALAGSFIVTALNLMISAFDPNLGRMVPANMCVGILFLIIGGLDINHVGDHLPATILNDIILIMIFVISIVNVVISGFGMEHSSQPLQIVDS</sequence>
<evidence type="ECO:0000256" key="3">
    <source>
        <dbReference type="ARBA" id="ARBA00022692"/>
    </source>
</evidence>
<dbReference type="GO" id="GO:0042246">
    <property type="term" value="P:tissue regeneration"/>
    <property type="evidence" value="ECO:0007669"/>
    <property type="project" value="InterPro"/>
</dbReference>
<evidence type="ECO:0008006" key="10">
    <source>
        <dbReference type="Google" id="ProtNLM"/>
    </source>
</evidence>
<proteinExistence type="inferred from homology"/>
<dbReference type="GO" id="GO:0016020">
    <property type="term" value="C:membrane"/>
    <property type="evidence" value="ECO:0007669"/>
    <property type="project" value="UniProtKB-SubCell"/>
</dbReference>
<keyword evidence="6 7" id="KW-0472">Membrane</keyword>
<feature type="transmembrane region" description="Helical" evidence="7">
    <location>
        <begin position="101"/>
        <end position="121"/>
    </location>
</feature>
<protein>
    <recommendedName>
        <fullName evidence="10">Ninjurin-2</fullName>
    </recommendedName>
</protein>
<evidence type="ECO:0000256" key="4">
    <source>
        <dbReference type="ARBA" id="ARBA00022889"/>
    </source>
</evidence>
<gene>
    <name evidence="8" type="ORF">O3M35_002799</name>
</gene>
<comment type="subcellular location">
    <subcellularLocation>
        <location evidence="1">Membrane</location>
        <topology evidence="1">Multi-pass membrane protein</topology>
    </subcellularLocation>
</comment>
<keyword evidence="4" id="KW-0130">Cell adhesion</keyword>
<dbReference type="GO" id="GO:0007155">
    <property type="term" value="P:cell adhesion"/>
    <property type="evidence" value="ECO:0007669"/>
    <property type="project" value="UniProtKB-KW"/>
</dbReference>
<evidence type="ECO:0000313" key="8">
    <source>
        <dbReference type="EMBL" id="KAK9499838.1"/>
    </source>
</evidence>
<evidence type="ECO:0000256" key="5">
    <source>
        <dbReference type="ARBA" id="ARBA00022989"/>
    </source>
</evidence>
<evidence type="ECO:0000256" key="1">
    <source>
        <dbReference type="ARBA" id="ARBA00004141"/>
    </source>
</evidence>
<evidence type="ECO:0000256" key="6">
    <source>
        <dbReference type="ARBA" id="ARBA00023136"/>
    </source>
</evidence>
<accession>A0AAW1CQ38</accession>
<dbReference type="Pfam" id="PF04923">
    <property type="entry name" value="Ninjurin"/>
    <property type="match status" value="2"/>
</dbReference>
<dbReference type="EMBL" id="JAPXFL010000011">
    <property type="protein sequence ID" value="KAK9499838.1"/>
    <property type="molecule type" value="Genomic_DNA"/>
</dbReference>
<feature type="transmembrane region" description="Helical" evidence="7">
    <location>
        <begin position="26"/>
        <end position="49"/>
    </location>
</feature>
<keyword evidence="3 7" id="KW-0812">Transmembrane</keyword>
<keyword evidence="9" id="KW-1185">Reference proteome</keyword>
<reference evidence="8 9" key="1">
    <citation type="submission" date="2022-12" db="EMBL/GenBank/DDBJ databases">
        <title>Chromosome-level genome assembly of true bugs.</title>
        <authorList>
            <person name="Ma L."/>
            <person name="Li H."/>
        </authorList>
    </citation>
    <scope>NUCLEOTIDE SEQUENCE [LARGE SCALE GENOMIC DNA]</scope>
    <source>
        <strain evidence="8">Lab_2022b</strain>
    </source>
</reference>
<feature type="transmembrane region" description="Helical" evidence="7">
    <location>
        <begin position="133"/>
        <end position="153"/>
    </location>
</feature>
<comment type="similarity">
    <text evidence="2">Belongs to the ninjurin family.</text>
</comment>
<dbReference type="Proteomes" id="UP001461498">
    <property type="component" value="Unassembled WGS sequence"/>
</dbReference>
<evidence type="ECO:0000256" key="7">
    <source>
        <dbReference type="SAM" id="Phobius"/>
    </source>
</evidence>
<dbReference type="PANTHER" id="PTHR12316">
    <property type="entry name" value="NINJURIN-RELATED"/>
    <property type="match status" value="1"/>
</dbReference>
<evidence type="ECO:0000256" key="2">
    <source>
        <dbReference type="ARBA" id="ARBA00008141"/>
    </source>
</evidence>
<name>A0AAW1CQ38_9HEMI</name>
<dbReference type="InterPro" id="IPR007007">
    <property type="entry name" value="Ninjurin"/>
</dbReference>
<keyword evidence="5 7" id="KW-1133">Transmembrane helix</keyword>
<dbReference type="AlphaFoldDB" id="A0AAW1CQ38"/>
<organism evidence="8 9">
    <name type="scientific">Rhynocoris fuscipes</name>
    <dbReference type="NCBI Taxonomy" id="488301"/>
    <lineage>
        <taxon>Eukaryota</taxon>
        <taxon>Metazoa</taxon>
        <taxon>Ecdysozoa</taxon>
        <taxon>Arthropoda</taxon>
        <taxon>Hexapoda</taxon>
        <taxon>Insecta</taxon>
        <taxon>Pterygota</taxon>
        <taxon>Neoptera</taxon>
        <taxon>Paraneoptera</taxon>
        <taxon>Hemiptera</taxon>
        <taxon>Heteroptera</taxon>
        <taxon>Panheteroptera</taxon>
        <taxon>Cimicomorpha</taxon>
        <taxon>Reduviidae</taxon>
        <taxon>Harpactorinae</taxon>
        <taxon>Harpactorini</taxon>
        <taxon>Rhynocoris</taxon>
    </lineage>
</organism>
<evidence type="ECO:0000313" key="9">
    <source>
        <dbReference type="Proteomes" id="UP001461498"/>
    </source>
</evidence>